<feature type="domain" description="Peptide methionine sulphoxide reductase MsrA" evidence="5">
    <location>
        <begin position="20"/>
        <end position="169"/>
    </location>
</feature>
<name>A0A062V680_9PROT</name>
<evidence type="ECO:0000256" key="2">
    <source>
        <dbReference type="ARBA" id="ARBA00047806"/>
    </source>
</evidence>
<dbReference type="eggNOG" id="COG0225">
    <property type="taxonomic scope" value="Bacteria"/>
</dbReference>
<dbReference type="GO" id="GO:0033744">
    <property type="term" value="F:L-methionine:thioredoxin-disulfide S-oxidoreductase activity"/>
    <property type="evidence" value="ECO:0007669"/>
    <property type="project" value="RHEA"/>
</dbReference>
<evidence type="ECO:0000256" key="4">
    <source>
        <dbReference type="HAMAP-Rule" id="MF_01401"/>
    </source>
</evidence>
<proteinExistence type="inferred from homology"/>
<comment type="caution">
    <text evidence="6">The sequence shown here is derived from an EMBL/GenBank/DDBJ whole genome shotgun (WGS) entry which is preliminary data.</text>
</comment>
<dbReference type="STRING" id="1280954.HPO_14431"/>
<dbReference type="InterPro" id="IPR002569">
    <property type="entry name" value="Met_Sox_Rdtase_MsrA_dom"/>
</dbReference>
<comment type="catalytic activity">
    <reaction evidence="3 4">
        <text>[thioredoxin]-disulfide + L-methionine + H2O = L-methionine (S)-S-oxide + [thioredoxin]-dithiol</text>
        <dbReference type="Rhea" id="RHEA:19993"/>
        <dbReference type="Rhea" id="RHEA-COMP:10698"/>
        <dbReference type="Rhea" id="RHEA-COMP:10700"/>
        <dbReference type="ChEBI" id="CHEBI:15377"/>
        <dbReference type="ChEBI" id="CHEBI:29950"/>
        <dbReference type="ChEBI" id="CHEBI:50058"/>
        <dbReference type="ChEBI" id="CHEBI:57844"/>
        <dbReference type="ChEBI" id="CHEBI:58772"/>
        <dbReference type="EC" id="1.8.4.11"/>
    </reaction>
</comment>
<dbReference type="PATRIC" id="fig|1280954.3.peg.2923"/>
<accession>A0A062V680</accession>
<dbReference type="PANTHER" id="PTHR43774:SF1">
    <property type="entry name" value="PEPTIDE METHIONINE SULFOXIDE REDUCTASE MSRA 2"/>
    <property type="match status" value="1"/>
</dbReference>
<dbReference type="GO" id="GO:0008113">
    <property type="term" value="F:peptide-methionine (S)-S-oxide reductase activity"/>
    <property type="evidence" value="ECO:0007669"/>
    <property type="project" value="UniProtKB-UniRule"/>
</dbReference>
<dbReference type="EC" id="1.8.4.11" evidence="4"/>
<dbReference type="InterPro" id="IPR036509">
    <property type="entry name" value="Met_Sox_Rdtase_MsrA_sf"/>
</dbReference>
<evidence type="ECO:0000313" key="6">
    <source>
        <dbReference type="EMBL" id="KCZ97544.1"/>
    </source>
</evidence>
<dbReference type="EMBL" id="ARYM01000018">
    <property type="protein sequence ID" value="KCZ97544.1"/>
    <property type="molecule type" value="Genomic_DNA"/>
</dbReference>
<dbReference type="PANTHER" id="PTHR43774">
    <property type="entry name" value="PEPTIDE METHIONINE SULFOXIDE REDUCTASE"/>
    <property type="match status" value="1"/>
</dbReference>
<dbReference type="Gene3D" id="3.30.1060.10">
    <property type="entry name" value="Peptide methionine sulphoxide reductase MsrA"/>
    <property type="match status" value="1"/>
</dbReference>
<sequence>MSGGGVEDRRAEDAPIRVATAVFAGGCLACVEADFDQMNGVIETVVGYTGGSVDRPTHRQVESGETGHYEAVKVTYDPARISYETLAANFMRTIDPTDDTGQFCDKGEPFRSAIFVSGGSERNAAVATVSGAQRALGQDVVTEIRPLTVFWPADDHYQDYHVKNASKYASMREACGRDQRLMEVWGTQAPAL</sequence>
<organism evidence="6 7">
    <name type="scientific">Hyphomonas polymorpha PS728</name>
    <dbReference type="NCBI Taxonomy" id="1280954"/>
    <lineage>
        <taxon>Bacteria</taxon>
        <taxon>Pseudomonadati</taxon>
        <taxon>Pseudomonadota</taxon>
        <taxon>Alphaproteobacteria</taxon>
        <taxon>Hyphomonadales</taxon>
        <taxon>Hyphomonadaceae</taxon>
        <taxon>Hyphomonas</taxon>
    </lineage>
</organism>
<comment type="similarity">
    <text evidence="4">Belongs to the MsrA Met sulfoxide reductase family.</text>
</comment>
<dbReference type="Proteomes" id="UP000027100">
    <property type="component" value="Unassembled WGS sequence"/>
</dbReference>
<dbReference type="SUPFAM" id="SSF55068">
    <property type="entry name" value="Peptide methionine sulfoxide reductase"/>
    <property type="match status" value="1"/>
</dbReference>
<protein>
    <recommendedName>
        <fullName evidence="4">Peptide methionine sulfoxide reductase MsrA</fullName>
        <shortName evidence="4">Protein-methionine-S-oxide reductase</shortName>
        <ecNumber evidence="4">1.8.4.11</ecNumber>
    </recommendedName>
    <alternativeName>
        <fullName evidence="4">Peptide-methionine (S)-S-oxide reductase</fullName>
        <shortName evidence="4">Peptide Met(O) reductase</shortName>
    </alternativeName>
</protein>
<dbReference type="NCBIfam" id="TIGR00401">
    <property type="entry name" value="msrA"/>
    <property type="match status" value="1"/>
</dbReference>
<evidence type="ECO:0000313" key="7">
    <source>
        <dbReference type="Proteomes" id="UP000027100"/>
    </source>
</evidence>
<gene>
    <name evidence="4" type="primary">msrA</name>
    <name evidence="6" type="ORF">HPO_14431</name>
</gene>
<evidence type="ECO:0000256" key="1">
    <source>
        <dbReference type="ARBA" id="ARBA00023002"/>
    </source>
</evidence>
<evidence type="ECO:0000259" key="5">
    <source>
        <dbReference type="Pfam" id="PF01625"/>
    </source>
</evidence>
<dbReference type="Pfam" id="PF01625">
    <property type="entry name" value="PMSR"/>
    <property type="match status" value="1"/>
</dbReference>
<dbReference type="HAMAP" id="MF_01401">
    <property type="entry name" value="MsrA"/>
    <property type="match status" value="1"/>
</dbReference>
<comment type="catalytic activity">
    <reaction evidence="2 4">
        <text>L-methionyl-[protein] + [thioredoxin]-disulfide + H2O = L-methionyl-(S)-S-oxide-[protein] + [thioredoxin]-dithiol</text>
        <dbReference type="Rhea" id="RHEA:14217"/>
        <dbReference type="Rhea" id="RHEA-COMP:10698"/>
        <dbReference type="Rhea" id="RHEA-COMP:10700"/>
        <dbReference type="Rhea" id="RHEA-COMP:12313"/>
        <dbReference type="Rhea" id="RHEA-COMP:12315"/>
        <dbReference type="ChEBI" id="CHEBI:15377"/>
        <dbReference type="ChEBI" id="CHEBI:16044"/>
        <dbReference type="ChEBI" id="CHEBI:29950"/>
        <dbReference type="ChEBI" id="CHEBI:44120"/>
        <dbReference type="ChEBI" id="CHEBI:50058"/>
        <dbReference type="EC" id="1.8.4.11"/>
    </reaction>
</comment>
<evidence type="ECO:0000256" key="3">
    <source>
        <dbReference type="ARBA" id="ARBA00048782"/>
    </source>
</evidence>
<keyword evidence="1 4" id="KW-0560">Oxidoreductase</keyword>
<comment type="function">
    <text evidence="4">Has an important function as a repair enzyme for proteins that have been inactivated by oxidation. Catalyzes the reversible oxidation-reduction of methionine sulfoxide in proteins to methionine.</text>
</comment>
<keyword evidence="7" id="KW-1185">Reference proteome</keyword>
<feature type="active site" evidence="4">
    <location>
        <position position="27"/>
    </location>
</feature>
<reference evidence="6 7" key="1">
    <citation type="journal article" date="2014" name="Antonie Van Leeuwenhoek">
        <title>Hyphomonas beringensis sp. nov. and Hyphomonas chukchiensis sp. nov., isolated from surface seawater of the Bering Sea and Chukchi Sea.</title>
        <authorList>
            <person name="Li C."/>
            <person name="Lai Q."/>
            <person name="Li G."/>
            <person name="Dong C."/>
            <person name="Wang J."/>
            <person name="Liao Y."/>
            <person name="Shao Z."/>
        </authorList>
    </citation>
    <scope>NUCLEOTIDE SEQUENCE [LARGE SCALE GENOMIC DNA]</scope>
    <source>
        <strain evidence="6 7">PS728</strain>
    </source>
</reference>
<dbReference type="AlphaFoldDB" id="A0A062V680"/>